<dbReference type="InterPro" id="IPR011990">
    <property type="entry name" value="TPR-like_helical_dom_sf"/>
</dbReference>
<dbReference type="PANTHER" id="PTHR47926:SF411">
    <property type="entry name" value="PENTATRICOPEPTIDE REPEAT-CONTAINING PROTEIN"/>
    <property type="match status" value="1"/>
</dbReference>
<feature type="repeat" description="PPR" evidence="2">
    <location>
        <begin position="71"/>
        <end position="105"/>
    </location>
</feature>
<dbReference type="GO" id="GO:0009451">
    <property type="term" value="P:RNA modification"/>
    <property type="evidence" value="ECO:0007669"/>
    <property type="project" value="InterPro"/>
</dbReference>
<reference evidence="3 4" key="1">
    <citation type="submission" date="2019-07" db="EMBL/GenBank/DDBJ databases">
        <title>De Novo Assembly of kiwifruit Actinidia rufa.</title>
        <authorList>
            <person name="Sugita-Konishi S."/>
            <person name="Sato K."/>
            <person name="Mori E."/>
            <person name="Abe Y."/>
            <person name="Kisaki G."/>
            <person name="Hamano K."/>
            <person name="Suezawa K."/>
            <person name="Otani M."/>
            <person name="Fukuda T."/>
            <person name="Manabe T."/>
            <person name="Gomi K."/>
            <person name="Tabuchi M."/>
            <person name="Akimitsu K."/>
            <person name="Kataoka I."/>
        </authorList>
    </citation>
    <scope>NUCLEOTIDE SEQUENCE [LARGE SCALE GENOMIC DNA]</scope>
    <source>
        <strain evidence="4">cv. Fuchu</strain>
    </source>
</reference>
<dbReference type="Gene3D" id="1.25.40.10">
    <property type="entry name" value="Tetratricopeptide repeat domain"/>
    <property type="match status" value="2"/>
</dbReference>
<dbReference type="OrthoDB" id="1937829at2759"/>
<dbReference type="EMBL" id="BJWL01000011">
    <property type="protein sequence ID" value="GFY96529.1"/>
    <property type="molecule type" value="Genomic_DNA"/>
</dbReference>
<dbReference type="NCBIfam" id="TIGR00756">
    <property type="entry name" value="PPR"/>
    <property type="match status" value="1"/>
</dbReference>
<evidence type="ECO:0000313" key="3">
    <source>
        <dbReference type="EMBL" id="GFY96529.1"/>
    </source>
</evidence>
<dbReference type="Pfam" id="PF01535">
    <property type="entry name" value="PPR"/>
    <property type="match status" value="2"/>
</dbReference>
<evidence type="ECO:0000256" key="1">
    <source>
        <dbReference type="ARBA" id="ARBA00022737"/>
    </source>
</evidence>
<sequence>MNNGKALPSESVKLGVECHVMVGTSLVDMYAECGGIFGSRKVFDNMPERNVGYCGVAAKLLFDRVLLEMRNVVTWTVMVDGYASNGEMEAAKEVFEVMPMRNFFVWSSMVFWYCKRGDVEGLEAAKAVSIEFQSGICLCTWRVCEGGFGNFLETEEIWLNGMHQALWMPKNLMGRVGRLREAYDLIKSMPVKPNDSVWGALLGACRVHSNLDLADRVLRRLEEI</sequence>
<evidence type="ECO:0000256" key="2">
    <source>
        <dbReference type="PROSITE-ProRule" id="PRU00708"/>
    </source>
</evidence>
<proteinExistence type="predicted"/>
<dbReference type="AlphaFoldDB" id="A0A7J0FED9"/>
<keyword evidence="1" id="KW-0677">Repeat</keyword>
<dbReference type="InterPro" id="IPR002885">
    <property type="entry name" value="PPR_rpt"/>
</dbReference>
<dbReference type="InterPro" id="IPR046960">
    <property type="entry name" value="PPR_At4g14850-like_plant"/>
</dbReference>
<dbReference type="PANTHER" id="PTHR47926">
    <property type="entry name" value="PENTATRICOPEPTIDE REPEAT-CONTAINING PROTEIN"/>
    <property type="match status" value="1"/>
</dbReference>
<accession>A0A7J0FED9</accession>
<dbReference type="PROSITE" id="PS51375">
    <property type="entry name" value="PPR"/>
    <property type="match status" value="1"/>
</dbReference>
<name>A0A7J0FED9_9ERIC</name>
<evidence type="ECO:0000313" key="4">
    <source>
        <dbReference type="Proteomes" id="UP000585474"/>
    </source>
</evidence>
<keyword evidence="4" id="KW-1185">Reference proteome</keyword>
<comment type="caution">
    <text evidence="3">The sequence shown here is derived from an EMBL/GenBank/DDBJ whole genome shotgun (WGS) entry which is preliminary data.</text>
</comment>
<dbReference type="Proteomes" id="UP000585474">
    <property type="component" value="Unassembled WGS sequence"/>
</dbReference>
<dbReference type="GO" id="GO:0003723">
    <property type="term" value="F:RNA binding"/>
    <property type="evidence" value="ECO:0007669"/>
    <property type="project" value="InterPro"/>
</dbReference>
<protein>
    <submittedName>
        <fullName evidence="3">Mitochondrial RNAediting factor 1</fullName>
    </submittedName>
</protein>
<gene>
    <name evidence="3" type="ORF">Acr_11g0008350</name>
</gene>
<organism evidence="3 4">
    <name type="scientific">Actinidia rufa</name>
    <dbReference type="NCBI Taxonomy" id="165716"/>
    <lineage>
        <taxon>Eukaryota</taxon>
        <taxon>Viridiplantae</taxon>
        <taxon>Streptophyta</taxon>
        <taxon>Embryophyta</taxon>
        <taxon>Tracheophyta</taxon>
        <taxon>Spermatophyta</taxon>
        <taxon>Magnoliopsida</taxon>
        <taxon>eudicotyledons</taxon>
        <taxon>Gunneridae</taxon>
        <taxon>Pentapetalae</taxon>
        <taxon>asterids</taxon>
        <taxon>Ericales</taxon>
        <taxon>Actinidiaceae</taxon>
        <taxon>Actinidia</taxon>
    </lineage>
</organism>